<keyword evidence="5" id="KW-1185">Reference proteome</keyword>
<protein>
    <submittedName>
        <fullName evidence="4">DnaJ C-terminal domain-containing protein</fullName>
    </submittedName>
</protein>
<dbReference type="InterPro" id="IPR002939">
    <property type="entry name" value="DnaJ_C"/>
</dbReference>
<proteinExistence type="predicted"/>
<organism evidence="4 5">
    <name type="scientific">Streptomyces ardesiacus</name>
    <dbReference type="NCBI Taxonomy" id="285564"/>
    <lineage>
        <taxon>Bacteria</taxon>
        <taxon>Bacillati</taxon>
        <taxon>Actinomycetota</taxon>
        <taxon>Actinomycetes</taxon>
        <taxon>Kitasatosporales</taxon>
        <taxon>Streptomycetaceae</taxon>
        <taxon>Streptomyces</taxon>
    </lineage>
</organism>
<keyword evidence="2" id="KW-0812">Transmembrane</keyword>
<feature type="compositionally biased region" description="Basic and acidic residues" evidence="1">
    <location>
        <begin position="171"/>
        <end position="187"/>
    </location>
</feature>
<evidence type="ECO:0000259" key="3">
    <source>
        <dbReference type="Pfam" id="PF01556"/>
    </source>
</evidence>
<feature type="transmembrane region" description="Helical" evidence="2">
    <location>
        <begin position="40"/>
        <end position="59"/>
    </location>
</feature>
<gene>
    <name evidence="4" type="ORF">ACIQFM_27985</name>
</gene>
<evidence type="ECO:0000313" key="4">
    <source>
        <dbReference type="EMBL" id="MFJ6040090.1"/>
    </source>
</evidence>
<evidence type="ECO:0000313" key="5">
    <source>
        <dbReference type="Proteomes" id="UP001617907"/>
    </source>
</evidence>
<name>A0ABW8HH59_9ACTN</name>
<keyword evidence="2" id="KW-0472">Membrane</keyword>
<evidence type="ECO:0000256" key="1">
    <source>
        <dbReference type="SAM" id="MobiDB-lite"/>
    </source>
</evidence>
<feature type="region of interest" description="Disordered" evidence="1">
    <location>
        <begin position="166"/>
        <end position="236"/>
    </location>
</feature>
<dbReference type="Pfam" id="PF01556">
    <property type="entry name" value="DnaJ_C"/>
    <property type="match status" value="1"/>
</dbReference>
<dbReference type="EMBL" id="JBIVPC010000017">
    <property type="protein sequence ID" value="MFJ6040090.1"/>
    <property type="molecule type" value="Genomic_DNA"/>
</dbReference>
<feature type="compositionally biased region" description="Basic and acidic residues" evidence="1">
    <location>
        <begin position="216"/>
        <end position="225"/>
    </location>
</feature>
<dbReference type="RefSeq" id="WP_350891309.1">
    <property type="nucleotide sequence ID" value="NZ_JBEOTR010000017.1"/>
</dbReference>
<sequence length="345" mass="36779">MDNGPSGARYLAIVLGFLTFVFSASLLLTDVPNPGKWLGAGIGMAGGAAVFVGACILNARSARCGKPWLVKASVILTSDEARQGAVKAVSFKARVRCAVCDGTGRSGPSSCRKCRGSGLGKFGQHTRRIHIPVGVQDNSELTVRSMGAPGGRQNPNGDLLLAVRITGGGGKEPRRQHGKSAGEERRDPRIRRPHDRSVSDDAFLITVVGSPRPHRPGPEPADRVRPAGPATARNRQGDTEVALTSAGMAVRDKWPRPGGGARWRTRVDLRWDDIAGLGFDYGSHDSVVSLWAVSPHGEQRQHIVDARSFTRDQWDELGRSTSALTGGRLAIDLAKLDHPGTARDS</sequence>
<dbReference type="SUPFAM" id="SSF49493">
    <property type="entry name" value="HSP40/DnaJ peptide-binding domain"/>
    <property type="match status" value="1"/>
</dbReference>
<evidence type="ECO:0000256" key="2">
    <source>
        <dbReference type="SAM" id="Phobius"/>
    </source>
</evidence>
<feature type="transmembrane region" description="Helical" evidence="2">
    <location>
        <begin position="7"/>
        <end position="28"/>
    </location>
</feature>
<dbReference type="Proteomes" id="UP001617907">
    <property type="component" value="Unassembled WGS sequence"/>
</dbReference>
<dbReference type="InterPro" id="IPR008971">
    <property type="entry name" value="HSP40/DnaJ_pept-bd"/>
</dbReference>
<accession>A0ABW8HH59</accession>
<feature type="domain" description="Chaperone DnaJ C-terminal" evidence="3">
    <location>
        <begin position="72"/>
        <end position="165"/>
    </location>
</feature>
<comment type="caution">
    <text evidence="4">The sequence shown here is derived from an EMBL/GenBank/DDBJ whole genome shotgun (WGS) entry which is preliminary data.</text>
</comment>
<keyword evidence="2" id="KW-1133">Transmembrane helix</keyword>
<reference evidence="4 5" key="1">
    <citation type="submission" date="2024-10" db="EMBL/GenBank/DDBJ databases">
        <title>The Natural Products Discovery Center: Release of the First 8490 Sequenced Strains for Exploring Actinobacteria Biosynthetic Diversity.</title>
        <authorList>
            <person name="Kalkreuter E."/>
            <person name="Kautsar S.A."/>
            <person name="Yang D."/>
            <person name="Bader C.D."/>
            <person name="Teijaro C.N."/>
            <person name="Fluegel L."/>
            <person name="Davis C.M."/>
            <person name="Simpson J.R."/>
            <person name="Lauterbach L."/>
            <person name="Steele A.D."/>
            <person name="Gui C."/>
            <person name="Meng S."/>
            <person name="Li G."/>
            <person name="Viehrig K."/>
            <person name="Ye F."/>
            <person name="Su P."/>
            <person name="Kiefer A.F."/>
            <person name="Nichols A."/>
            <person name="Cepeda A.J."/>
            <person name="Yan W."/>
            <person name="Fan B."/>
            <person name="Jiang Y."/>
            <person name="Adhikari A."/>
            <person name="Zheng C.-J."/>
            <person name="Schuster L."/>
            <person name="Cowan T.M."/>
            <person name="Smanski M.J."/>
            <person name="Chevrette M.G."/>
            <person name="De Carvalho L.P.S."/>
            <person name="Shen B."/>
        </authorList>
    </citation>
    <scope>NUCLEOTIDE SEQUENCE [LARGE SCALE GENOMIC DNA]</scope>
    <source>
        <strain evidence="4 5">NPDC093086</strain>
    </source>
</reference>
<dbReference type="Gene3D" id="2.60.260.20">
    <property type="entry name" value="Urease metallochaperone UreE, N-terminal domain"/>
    <property type="match status" value="1"/>
</dbReference>